<dbReference type="EMBL" id="JAGSMN010000430">
    <property type="protein sequence ID" value="MBR7675110.1"/>
    <property type="molecule type" value="Genomic_DNA"/>
</dbReference>
<reference evidence="1" key="1">
    <citation type="submission" date="2021-04" db="EMBL/GenBank/DDBJ databases">
        <title>Sequencing of actinobacteria type strains.</title>
        <authorList>
            <person name="Nguyen G.-S."/>
            <person name="Wentzel A."/>
        </authorList>
    </citation>
    <scope>NUCLEOTIDE SEQUENCE</scope>
    <source>
        <strain evidence="1">DSM 42095</strain>
    </source>
</reference>
<keyword evidence="2" id="KW-1185">Reference proteome</keyword>
<comment type="caution">
    <text evidence="1">The sequence shown here is derived from an EMBL/GenBank/DDBJ whole genome shotgun (WGS) entry which is preliminary data.</text>
</comment>
<accession>A0A8T4IUI5</accession>
<dbReference type="Proteomes" id="UP000675554">
    <property type="component" value="Unassembled WGS sequence"/>
</dbReference>
<sequence>MPLTTQWSPPSSLTAELLPAGVHWDACKVPAYLGERVLVRLGRESGAVIRDPYGRRLTWLVPPGTTNGWDIPETTCVQLLGITQHLTVPPGWCTRSAFTHWVRGWAEHGLTDARLLYVVLDAVIRAEHGPRDDVSGAGR</sequence>
<name>A0A8T4IUI5_9ACTN</name>
<proteinExistence type="predicted"/>
<organism evidence="1 2">
    <name type="scientific">Streptomyces daliensis</name>
    <dbReference type="NCBI Taxonomy" id="299421"/>
    <lineage>
        <taxon>Bacteria</taxon>
        <taxon>Bacillati</taxon>
        <taxon>Actinomycetota</taxon>
        <taxon>Actinomycetes</taxon>
        <taxon>Kitasatosporales</taxon>
        <taxon>Streptomycetaceae</taxon>
        <taxon>Streptomyces</taxon>
    </lineage>
</organism>
<dbReference type="AlphaFoldDB" id="A0A8T4IUI5"/>
<evidence type="ECO:0000313" key="1">
    <source>
        <dbReference type="EMBL" id="MBR7675110.1"/>
    </source>
</evidence>
<gene>
    <name evidence="1" type="ORF">KDA82_19195</name>
</gene>
<evidence type="ECO:0000313" key="2">
    <source>
        <dbReference type="Proteomes" id="UP000675554"/>
    </source>
</evidence>
<protein>
    <submittedName>
        <fullName evidence="1">Uncharacterized protein</fullName>
    </submittedName>
</protein>